<dbReference type="WBParaSite" id="HNAJ_0001312801-mRNA-1">
    <property type="protein sequence ID" value="HNAJ_0001312801-mRNA-1"/>
    <property type="gene ID" value="HNAJ_0001312801"/>
</dbReference>
<dbReference type="GO" id="GO:0030527">
    <property type="term" value="F:structural constituent of chromatin"/>
    <property type="evidence" value="ECO:0007669"/>
    <property type="project" value="InterPro"/>
</dbReference>
<dbReference type="CDD" id="cd22911">
    <property type="entry name" value="HFD_H3"/>
    <property type="match status" value="1"/>
</dbReference>
<evidence type="ECO:0000259" key="3">
    <source>
        <dbReference type="Pfam" id="PF00125"/>
    </source>
</evidence>
<dbReference type="STRING" id="102285.A0A0R3TZ29"/>
<comment type="similarity">
    <text evidence="1">Belongs to the histone H3 family.</text>
</comment>
<dbReference type="InterPro" id="IPR007125">
    <property type="entry name" value="H2A/H2B/H3"/>
</dbReference>
<reference evidence="4 5" key="2">
    <citation type="submission" date="2018-11" db="EMBL/GenBank/DDBJ databases">
        <authorList>
            <consortium name="Pathogen Informatics"/>
        </authorList>
    </citation>
    <scope>NUCLEOTIDE SEQUENCE [LARGE SCALE GENOMIC DNA]</scope>
</reference>
<accession>A0A0R3TZ29</accession>
<reference evidence="6" key="1">
    <citation type="submission" date="2017-02" db="UniProtKB">
        <authorList>
            <consortium name="WormBaseParasite"/>
        </authorList>
    </citation>
    <scope>IDENTIFICATION</scope>
</reference>
<sequence length="192" mass="21983">MSDSGHRLRPLAVSTPLRETDLDRSHMSVRSARKRRHRPQRREDIGTEFVVAVPRNLPGPSAHNTSNSNNLNTANTNNNNDAPRVPSRSKRRAKLAKLVLAEIRYLQRTTHPLIRRACFARVVRSISHDCEYRTQNLRWQAAALDCLQEGTEAFIVDFFSLCARAAAHAKRVTVMVRDINFIMHFYNKNLSL</sequence>
<evidence type="ECO:0000313" key="6">
    <source>
        <dbReference type="WBParaSite" id="HNAJ_0001312801-mRNA-1"/>
    </source>
</evidence>
<proteinExistence type="inferred from homology"/>
<feature type="compositionally biased region" description="Basic residues" evidence="2">
    <location>
        <begin position="31"/>
        <end position="40"/>
    </location>
</feature>
<dbReference type="Proteomes" id="UP000278807">
    <property type="component" value="Unassembled WGS sequence"/>
</dbReference>
<dbReference type="InterPro" id="IPR009072">
    <property type="entry name" value="Histone-fold"/>
</dbReference>
<gene>
    <name evidence="4" type="ORF">HNAJ_LOCUS13102</name>
</gene>
<dbReference type="PANTHER" id="PTHR45810">
    <property type="entry name" value="HISTONE H3.2"/>
    <property type="match status" value="1"/>
</dbReference>
<protein>
    <submittedName>
        <fullName evidence="6">Histone domain-containing protein</fullName>
    </submittedName>
</protein>
<dbReference type="GO" id="GO:0000786">
    <property type="term" value="C:nucleosome"/>
    <property type="evidence" value="ECO:0007669"/>
    <property type="project" value="InterPro"/>
</dbReference>
<feature type="region of interest" description="Disordered" evidence="2">
    <location>
        <begin position="1"/>
        <end position="89"/>
    </location>
</feature>
<dbReference type="GO" id="GO:0046982">
    <property type="term" value="F:protein heterodimerization activity"/>
    <property type="evidence" value="ECO:0007669"/>
    <property type="project" value="InterPro"/>
</dbReference>
<evidence type="ECO:0000313" key="5">
    <source>
        <dbReference type="Proteomes" id="UP000278807"/>
    </source>
</evidence>
<organism evidence="6">
    <name type="scientific">Rodentolepis nana</name>
    <name type="common">Dwarf tapeworm</name>
    <name type="synonym">Hymenolepis nana</name>
    <dbReference type="NCBI Taxonomy" id="102285"/>
    <lineage>
        <taxon>Eukaryota</taxon>
        <taxon>Metazoa</taxon>
        <taxon>Spiralia</taxon>
        <taxon>Lophotrochozoa</taxon>
        <taxon>Platyhelminthes</taxon>
        <taxon>Cestoda</taxon>
        <taxon>Eucestoda</taxon>
        <taxon>Cyclophyllidea</taxon>
        <taxon>Hymenolepididae</taxon>
        <taxon>Rodentolepis</taxon>
    </lineage>
</organism>
<dbReference type="SUPFAM" id="SSF47113">
    <property type="entry name" value="Histone-fold"/>
    <property type="match status" value="1"/>
</dbReference>
<dbReference type="PANTHER" id="PTHR45810:SF1">
    <property type="entry name" value="HISTONE H3-LIKE CENTROMERIC PROTEIN A"/>
    <property type="match status" value="1"/>
</dbReference>
<dbReference type="OrthoDB" id="6267586at2759"/>
<dbReference type="SMART" id="SM00428">
    <property type="entry name" value="H3"/>
    <property type="match status" value="1"/>
</dbReference>
<evidence type="ECO:0000313" key="4">
    <source>
        <dbReference type="EMBL" id="VDO14951.1"/>
    </source>
</evidence>
<dbReference type="Pfam" id="PF00125">
    <property type="entry name" value="Histone"/>
    <property type="match status" value="1"/>
</dbReference>
<dbReference type="GO" id="GO:0003677">
    <property type="term" value="F:DNA binding"/>
    <property type="evidence" value="ECO:0007669"/>
    <property type="project" value="InterPro"/>
</dbReference>
<keyword evidence="5" id="KW-1185">Reference proteome</keyword>
<evidence type="ECO:0000256" key="1">
    <source>
        <dbReference type="ARBA" id="ARBA00010343"/>
    </source>
</evidence>
<feature type="compositionally biased region" description="Low complexity" evidence="2">
    <location>
        <begin position="61"/>
        <end position="82"/>
    </location>
</feature>
<dbReference type="Gene3D" id="1.10.20.10">
    <property type="entry name" value="Histone, subunit A"/>
    <property type="match status" value="1"/>
</dbReference>
<dbReference type="EMBL" id="UZAE01014992">
    <property type="protein sequence ID" value="VDO14951.1"/>
    <property type="molecule type" value="Genomic_DNA"/>
</dbReference>
<evidence type="ECO:0000256" key="2">
    <source>
        <dbReference type="SAM" id="MobiDB-lite"/>
    </source>
</evidence>
<dbReference type="InterPro" id="IPR000164">
    <property type="entry name" value="Histone_H3/CENP-A"/>
</dbReference>
<name>A0A0R3TZ29_RODNA</name>
<dbReference type="AlphaFoldDB" id="A0A0R3TZ29"/>
<feature type="domain" description="Core Histone H2A/H2B/H3" evidence="3">
    <location>
        <begin position="100"/>
        <end position="183"/>
    </location>
</feature>